<protein>
    <submittedName>
        <fullName evidence="2">Uncharacterized protein</fullName>
    </submittedName>
</protein>
<dbReference type="EMBL" id="BTGU01000088">
    <property type="protein sequence ID" value="GMN59495.1"/>
    <property type="molecule type" value="Genomic_DNA"/>
</dbReference>
<organism evidence="2 3">
    <name type="scientific">Ficus carica</name>
    <name type="common">Common fig</name>
    <dbReference type="NCBI Taxonomy" id="3494"/>
    <lineage>
        <taxon>Eukaryota</taxon>
        <taxon>Viridiplantae</taxon>
        <taxon>Streptophyta</taxon>
        <taxon>Embryophyta</taxon>
        <taxon>Tracheophyta</taxon>
        <taxon>Spermatophyta</taxon>
        <taxon>Magnoliopsida</taxon>
        <taxon>eudicotyledons</taxon>
        <taxon>Gunneridae</taxon>
        <taxon>Pentapetalae</taxon>
        <taxon>rosids</taxon>
        <taxon>fabids</taxon>
        <taxon>Rosales</taxon>
        <taxon>Moraceae</taxon>
        <taxon>Ficeae</taxon>
        <taxon>Ficus</taxon>
    </lineage>
</organism>
<proteinExistence type="predicted"/>
<evidence type="ECO:0000256" key="1">
    <source>
        <dbReference type="SAM" id="MobiDB-lite"/>
    </source>
</evidence>
<dbReference type="Proteomes" id="UP001187192">
    <property type="component" value="Unassembled WGS sequence"/>
</dbReference>
<accession>A0AA88J1C5</accession>
<evidence type="ECO:0000313" key="2">
    <source>
        <dbReference type="EMBL" id="GMN59495.1"/>
    </source>
</evidence>
<evidence type="ECO:0000313" key="3">
    <source>
        <dbReference type="Proteomes" id="UP001187192"/>
    </source>
</evidence>
<comment type="caution">
    <text evidence="2">The sequence shown here is derived from an EMBL/GenBank/DDBJ whole genome shotgun (WGS) entry which is preliminary data.</text>
</comment>
<gene>
    <name evidence="2" type="ORF">TIFTF001_028593</name>
</gene>
<name>A0AA88J1C5_FICCA</name>
<sequence>MSCGLIEDLRSLFSLGFVSRPSVCKGVKVISSSDGGYGWAMEVSFDYGGGKRGSVMSSRNALIRSSQLSTGKQDIRKRYDVGGQSSWIEASPELGMEKLVREIRPNQGRNLRDSDIEASGPHKGGPELHPVFSGLLKSISQKMVHKKGRLIGSKAGKIVGGGKLGEVGSVGAVKRKSLHEAFNGDCKRIVLGDVSNTLVSAEVAEQPRRSP</sequence>
<feature type="region of interest" description="Disordered" evidence="1">
    <location>
        <begin position="107"/>
        <end position="127"/>
    </location>
</feature>
<keyword evidence="3" id="KW-1185">Reference proteome</keyword>
<dbReference type="AlphaFoldDB" id="A0AA88J1C5"/>
<reference evidence="2" key="1">
    <citation type="submission" date="2023-07" db="EMBL/GenBank/DDBJ databases">
        <title>draft genome sequence of fig (Ficus carica).</title>
        <authorList>
            <person name="Takahashi T."/>
            <person name="Nishimura K."/>
        </authorList>
    </citation>
    <scope>NUCLEOTIDE SEQUENCE</scope>
</reference>